<reference evidence="5" key="1">
    <citation type="journal article" date="2019" name="Int. J. Syst. Evol. Microbiol.">
        <title>The Global Catalogue of Microorganisms (GCM) 10K type strain sequencing project: providing services to taxonomists for standard genome sequencing and annotation.</title>
        <authorList>
            <consortium name="The Broad Institute Genomics Platform"/>
            <consortium name="The Broad Institute Genome Sequencing Center for Infectious Disease"/>
            <person name="Wu L."/>
            <person name="Ma J."/>
        </authorList>
    </citation>
    <scope>NUCLEOTIDE SEQUENCE [LARGE SCALE GENOMIC DNA]</scope>
    <source>
        <strain evidence="5">JCM 18303</strain>
    </source>
</reference>
<proteinExistence type="inferred from homology"/>
<dbReference type="InterPro" id="IPR016161">
    <property type="entry name" value="Ald_DH/histidinol_DH"/>
</dbReference>
<comment type="caution">
    <text evidence="4">The sequence shown here is derived from an EMBL/GenBank/DDBJ whole genome shotgun (WGS) entry which is preliminary data.</text>
</comment>
<evidence type="ECO:0000256" key="2">
    <source>
        <dbReference type="ARBA" id="ARBA00023002"/>
    </source>
</evidence>
<protein>
    <submittedName>
        <fullName evidence="4">Aldehyde dehydrogenase family protein</fullName>
    </submittedName>
</protein>
<dbReference type="InterPro" id="IPR016163">
    <property type="entry name" value="Ald_DH_C"/>
</dbReference>
<dbReference type="InterPro" id="IPR015590">
    <property type="entry name" value="Aldehyde_DH_dom"/>
</dbReference>
<organism evidence="4 5">
    <name type="scientific">Pseudonocardia eucalypti</name>
    <dbReference type="NCBI Taxonomy" id="648755"/>
    <lineage>
        <taxon>Bacteria</taxon>
        <taxon>Bacillati</taxon>
        <taxon>Actinomycetota</taxon>
        <taxon>Actinomycetes</taxon>
        <taxon>Pseudonocardiales</taxon>
        <taxon>Pseudonocardiaceae</taxon>
        <taxon>Pseudonocardia</taxon>
    </lineage>
</organism>
<dbReference type="Proteomes" id="UP001428817">
    <property type="component" value="Unassembled WGS sequence"/>
</dbReference>
<feature type="domain" description="Aldehyde dehydrogenase" evidence="3">
    <location>
        <begin position="20"/>
        <end position="469"/>
    </location>
</feature>
<keyword evidence="5" id="KW-1185">Reference proteome</keyword>
<evidence type="ECO:0000256" key="1">
    <source>
        <dbReference type="ARBA" id="ARBA00009986"/>
    </source>
</evidence>
<dbReference type="EMBL" id="BAABJP010000026">
    <property type="protein sequence ID" value="GAA5162607.1"/>
    <property type="molecule type" value="Genomic_DNA"/>
</dbReference>
<dbReference type="Pfam" id="PF00171">
    <property type="entry name" value="Aldedh"/>
    <property type="match status" value="1"/>
</dbReference>
<dbReference type="RefSeq" id="WP_185065859.1">
    <property type="nucleotide sequence ID" value="NZ_BAABJP010000026.1"/>
</dbReference>
<dbReference type="SUPFAM" id="SSF53720">
    <property type="entry name" value="ALDH-like"/>
    <property type="match status" value="1"/>
</dbReference>
<dbReference type="InterPro" id="IPR016162">
    <property type="entry name" value="Ald_DH_N"/>
</dbReference>
<evidence type="ECO:0000259" key="3">
    <source>
        <dbReference type="Pfam" id="PF00171"/>
    </source>
</evidence>
<dbReference type="Gene3D" id="3.40.605.10">
    <property type="entry name" value="Aldehyde Dehydrogenase, Chain A, domain 1"/>
    <property type="match status" value="1"/>
</dbReference>
<dbReference type="Gene3D" id="3.40.309.10">
    <property type="entry name" value="Aldehyde Dehydrogenase, Chain A, domain 2"/>
    <property type="match status" value="1"/>
</dbReference>
<comment type="similarity">
    <text evidence="1">Belongs to the aldehyde dehydrogenase family.</text>
</comment>
<gene>
    <name evidence="4" type="ORF">GCM10023321_48440</name>
</gene>
<sequence length="479" mass="50772">MTSIPTVGNLIDGEWLLSGQERPVLHKHTGAPLAITHDATPGMVKEAVSVAARASERDRLDPPARFDILRRVAEQIGWNRQRLALDLARESGLTLSDCLGDTDRAVQTMLTSAEEAKRIAGEIVPIQGAPGFEHRMAFTIREPVGVVCAITPFNSPLNTVAHKVGPALAAGNAVLVKPSPYAPLAAAALCRMLLEAGLPKGLIGLLLGPGDPVGRMLVEDERIDFYTFTGSTATGKAISARLGLRRATMECGNVSGTIVCRDAELESAARQCARAAFRKAGQVCTSVQRLYVHADVAEEFVERLRAAAGELVVGDPEDPATDIGPMISEAAAERAEQWVNAAVAAGARLAAGGTRSGPVLAPTILTDVPATARVVCEEIFAPVVSVIPFTDFDDALRAVNATPYGLQAGVFTRDLNQAMRAARRLRVGGVVINSTSSTRADLMPYGGVKDSGYGTEGPRYAIREMTEERLVLVEPAVDR</sequence>
<dbReference type="PANTHER" id="PTHR42991:SF1">
    <property type="entry name" value="ALDEHYDE DEHYDROGENASE"/>
    <property type="match status" value="1"/>
</dbReference>
<name>A0ABP9QIR8_9PSEU</name>
<accession>A0ABP9QIR8</accession>
<evidence type="ECO:0000313" key="4">
    <source>
        <dbReference type="EMBL" id="GAA5162607.1"/>
    </source>
</evidence>
<evidence type="ECO:0000313" key="5">
    <source>
        <dbReference type="Proteomes" id="UP001428817"/>
    </source>
</evidence>
<dbReference type="InterPro" id="IPR051020">
    <property type="entry name" value="ALDH-related_metabolic_enz"/>
</dbReference>
<dbReference type="PANTHER" id="PTHR42991">
    <property type="entry name" value="ALDEHYDE DEHYDROGENASE"/>
    <property type="match status" value="1"/>
</dbReference>
<keyword evidence="2" id="KW-0560">Oxidoreductase</keyword>